<keyword evidence="19" id="KW-1185">Reference proteome</keyword>
<evidence type="ECO:0000256" key="10">
    <source>
        <dbReference type="ARBA" id="ARBA00022989"/>
    </source>
</evidence>
<dbReference type="PANTHER" id="PTHR10166:SF37">
    <property type="entry name" value="STOLID, ISOFORM H"/>
    <property type="match status" value="1"/>
</dbReference>
<evidence type="ECO:0000256" key="8">
    <source>
        <dbReference type="ARBA" id="ARBA00022837"/>
    </source>
</evidence>
<dbReference type="InterPro" id="IPR002035">
    <property type="entry name" value="VWF_A"/>
</dbReference>
<keyword evidence="7 16" id="KW-0732">Signal</keyword>
<evidence type="ECO:0000256" key="15">
    <source>
        <dbReference type="ARBA" id="ARBA00023303"/>
    </source>
</evidence>
<dbReference type="AlphaFoldDB" id="A0A267FM06"/>
<accession>A0A267FM06</accession>
<comment type="subcellular location">
    <subcellularLocation>
        <location evidence="1">Membrane</location>
        <topology evidence="1">Single-pass type I membrane protein</topology>
    </subcellularLocation>
</comment>
<dbReference type="OrthoDB" id="10054666at2759"/>
<keyword evidence="4" id="KW-0107">Calcium channel</keyword>
<protein>
    <recommendedName>
        <fullName evidence="17">VWFA domain-containing protein</fullName>
    </recommendedName>
</protein>
<dbReference type="Gene3D" id="3.30.450.20">
    <property type="entry name" value="PAS domain"/>
    <property type="match status" value="1"/>
</dbReference>
<evidence type="ECO:0000313" key="18">
    <source>
        <dbReference type="EMBL" id="PAA74840.1"/>
    </source>
</evidence>
<keyword evidence="5" id="KW-0812">Transmembrane</keyword>
<evidence type="ECO:0000256" key="1">
    <source>
        <dbReference type="ARBA" id="ARBA00004479"/>
    </source>
</evidence>
<dbReference type="InterPro" id="IPR036465">
    <property type="entry name" value="vWFA_dom_sf"/>
</dbReference>
<evidence type="ECO:0000256" key="5">
    <source>
        <dbReference type="ARBA" id="ARBA00022692"/>
    </source>
</evidence>
<dbReference type="SUPFAM" id="SSF53300">
    <property type="entry name" value="vWA-like"/>
    <property type="match status" value="1"/>
</dbReference>
<evidence type="ECO:0000256" key="13">
    <source>
        <dbReference type="ARBA" id="ARBA00023157"/>
    </source>
</evidence>
<feature type="domain" description="VWFA" evidence="17">
    <location>
        <begin position="266"/>
        <end position="467"/>
    </location>
</feature>
<organism evidence="18 19">
    <name type="scientific">Macrostomum lignano</name>
    <dbReference type="NCBI Taxonomy" id="282301"/>
    <lineage>
        <taxon>Eukaryota</taxon>
        <taxon>Metazoa</taxon>
        <taxon>Spiralia</taxon>
        <taxon>Lophotrochozoa</taxon>
        <taxon>Platyhelminthes</taxon>
        <taxon>Rhabditophora</taxon>
        <taxon>Macrostomorpha</taxon>
        <taxon>Macrostomida</taxon>
        <taxon>Macrostomidae</taxon>
        <taxon>Macrostomum</taxon>
    </lineage>
</organism>
<dbReference type="GO" id="GO:0046872">
    <property type="term" value="F:metal ion binding"/>
    <property type="evidence" value="ECO:0007669"/>
    <property type="project" value="UniProtKB-KW"/>
</dbReference>
<reference evidence="18 19" key="1">
    <citation type="submission" date="2017-06" db="EMBL/GenBank/DDBJ databases">
        <title>A platform for efficient transgenesis in Macrostomum lignano, a flatworm model organism for stem cell research.</title>
        <authorList>
            <person name="Berezikov E."/>
        </authorList>
    </citation>
    <scope>NUCLEOTIDE SEQUENCE [LARGE SCALE GENOMIC DNA]</scope>
    <source>
        <strain evidence="18">DV1</strain>
        <tissue evidence="18">Whole organism</tissue>
    </source>
</reference>
<evidence type="ECO:0000256" key="14">
    <source>
        <dbReference type="ARBA" id="ARBA00023180"/>
    </source>
</evidence>
<keyword evidence="6" id="KW-0479">Metal-binding</keyword>
<name>A0A267FM06_9PLAT</name>
<evidence type="ECO:0000256" key="12">
    <source>
        <dbReference type="ARBA" id="ARBA00023136"/>
    </source>
</evidence>
<keyword evidence="8" id="KW-0106">Calcium</keyword>
<evidence type="ECO:0000256" key="4">
    <source>
        <dbReference type="ARBA" id="ARBA00022673"/>
    </source>
</evidence>
<dbReference type="SMART" id="SM00327">
    <property type="entry name" value="VWA"/>
    <property type="match status" value="1"/>
</dbReference>
<dbReference type="PROSITE" id="PS50234">
    <property type="entry name" value="VWFA"/>
    <property type="match status" value="1"/>
</dbReference>
<dbReference type="GO" id="GO:0005245">
    <property type="term" value="F:voltage-gated calcium channel activity"/>
    <property type="evidence" value="ECO:0007669"/>
    <property type="project" value="TreeGrafter"/>
</dbReference>
<dbReference type="Gene3D" id="3.40.50.410">
    <property type="entry name" value="von Willebrand factor, type A domain"/>
    <property type="match status" value="1"/>
</dbReference>
<keyword evidence="2" id="KW-0813">Transport</keyword>
<dbReference type="Proteomes" id="UP000215902">
    <property type="component" value="Unassembled WGS sequence"/>
</dbReference>
<keyword evidence="12" id="KW-0472">Membrane</keyword>
<evidence type="ECO:0000313" key="19">
    <source>
        <dbReference type="Proteomes" id="UP000215902"/>
    </source>
</evidence>
<dbReference type="Pfam" id="PF08399">
    <property type="entry name" value="VWA_N"/>
    <property type="match status" value="1"/>
</dbReference>
<evidence type="ECO:0000256" key="2">
    <source>
        <dbReference type="ARBA" id="ARBA00022448"/>
    </source>
</evidence>
<keyword evidence="10" id="KW-1133">Transmembrane helix</keyword>
<dbReference type="InterPro" id="IPR051173">
    <property type="entry name" value="Ca_channel_alpha-2/delta"/>
</dbReference>
<sequence length="1203" mass="130159">MAVRTGFLLLALCLIIGIGRAARPRLNISDIDLWVTTISKDLTKFRRAVLGADSLETSYKASGVSSGAVKDTQASLLLQTVKNRIQALMWRSEKQVERIRGRAEELFAGHSARNFSCSAFTSQPYSRATAVVKLDPASPTPAPSGVDYCNQIATLDLRPDPRLFDAETDRNTSTSQVAQFVYHASNEILNVANWTDGLEDVMKQNATDDQTVQWQYFGSKQGLMKIYPGVQWFPQNLGTAEKGLAMDPFDCRNQNWYLMSETYPKDLVLVIDNSGSMMGSGSIMANRTMTEFFATLTANDYFNVLLAMGTQTTSASYVRYVTDVYNGTLLQATDANKNKMMELLNEDRAKLMASSRNLQAQGLADLGGALTEAFQLLRLVKENKTAVSAGGVQAIALVTDSTPEDYAAVFAKFNPDRQVRLFTYLMGQEARDAPVVKSMACANRGYFGQVSTMSDAKATVLHYLPVMARPNSKSQDRFFTWSDVHQNQIPTVGMSDNAKRALFTSVSQAAYDIRRNSTVNAGVIGVAGADLAMNQFDQLGPAWELGPLAYIFIVNNNGFVIYHPELRTIDSSGNPLLFYSSRDIASIEVPADSVPVFNEPDYNLTLRTALVQRQTGTFDFARIRLYNGNSRSQRITYRYLTTPLLSSEVAGSNSSRQTPFSLGLALPWQSGQQWPLPLAYTANASNVGANLASAEIGALLSTRLLPVVSTGNLSACQPALSLGVGLSSNFEFCDFSESLRVAFSANPVCAAAQALAMNQTAQAGMSCSAQFLSRLRVDAAASLDSPNIWRAAFAANSSTEPARLLGATGGYTFLWCGGSGLARWLVDPALNGSLSMPRWQNGTRDQLYERTVAMATDEPTLSVALTPPSPTVVAANAASNATFPRAFPVLLTAPIRVAPGAVAAVGGAELDYARLEAYFTRVTNSCSSGATCNTCAQASVSCYLLDLSGIVVASKRRQDVGKSFDWVNCDAAEALINQRLYYSVQSNDYQSVCYRRLEISRAASSLLNPLKAIAQLVAWILLEGFLILSDLSASLMGSLSADAQMTNASLATRIVYASRATIGCQSYSLLQANSTALAAGSHQLNNISCSLAFTAASFAGPCISDIYVKQVSKTNLVFVAVALDTGCQCQGCSPSTGPKEMETPANYSLQQVLRRKPDWTRPNIVLTDNSTLCTSHANQIRAPSAFQASYWLLLTAVLILWLS</sequence>
<evidence type="ECO:0000259" key="17">
    <source>
        <dbReference type="PROSITE" id="PS50234"/>
    </source>
</evidence>
<keyword evidence="13" id="KW-1015">Disulfide bond</keyword>
<evidence type="ECO:0000256" key="9">
    <source>
        <dbReference type="ARBA" id="ARBA00022882"/>
    </source>
</evidence>
<dbReference type="InterPro" id="IPR013680">
    <property type="entry name" value="VDCC_a2/dsu"/>
</dbReference>
<keyword evidence="3" id="KW-0109">Calcium transport</keyword>
<feature type="signal peptide" evidence="16">
    <location>
        <begin position="1"/>
        <end position="21"/>
    </location>
</feature>
<dbReference type="STRING" id="282301.A0A267FM06"/>
<evidence type="ECO:0000256" key="16">
    <source>
        <dbReference type="SAM" id="SignalP"/>
    </source>
</evidence>
<keyword evidence="15" id="KW-0407">Ion channel</keyword>
<gene>
    <name evidence="18" type="ORF">BOX15_Mlig020315g2</name>
</gene>
<comment type="caution">
    <text evidence="18">The sequence shown here is derived from an EMBL/GenBank/DDBJ whole genome shotgun (WGS) entry which is preliminary data.</text>
</comment>
<dbReference type="EMBL" id="NIVC01000920">
    <property type="protein sequence ID" value="PAA74840.1"/>
    <property type="molecule type" value="Genomic_DNA"/>
</dbReference>
<dbReference type="Pfam" id="PF08473">
    <property type="entry name" value="VGCC_alpha2"/>
    <property type="match status" value="1"/>
</dbReference>
<dbReference type="InterPro" id="IPR013608">
    <property type="entry name" value="VWA_N"/>
</dbReference>
<keyword evidence="9" id="KW-0851">Voltage-gated channel</keyword>
<evidence type="ECO:0000256" key="3">
    <source>
        <dbReference type="ARBA" id="ARBA00022568"/>
    </source>
</evidence>
<dbReference type="PANTHER" id="PTHR10166">
    <property type="entry name" value="VOLTAGE-DEPENDENT CALCIUM CHANNEL SUBUNIT ALPHA-2/DELTA-RELATED"/>
    <property type="match status" value="1"/>
</dbReference>
<evidence type="ECO:0000256" key="11">
    <source>
        <dbReference type="ARBA" id="ARBA00023065"/>
    </source>
</evidence>
<evidence type="ECO:0000256" key="7">
    <source>
        <dbReference type="ARBA" id="ARBA00022729"/>
    </source>
</evidence>
<proteinExistence type="predicted"/>
<feature type="chain" id="PRO_5012244297" description="VWFA domain-containing protein" evidence="16">
    <location>
        <begin position="22"/>
        <end position="1203"/>
    </location>
</feature>
<keyword evidence="14" id="KW-0325">Glycoprotein</keyword>
<dbReference type="GO" id="GO:0005891">
    <property type="term" value="C:voltage-gated calcium channel complex"/>
    <property type="evidence" value="ECO:0007669"/>
    <property type="project" value="TreeGrafter"/>
</dbReference>
<keyword evidence="11" id="KW-0406">Ion transport</keyword>
<evidence type="ECO:0000256" key="6">
    <source>
        <dbReference type="ARBA" id="ARBA00022723"/>
    </source>
</evidence>